<dbReference type="KEGG" id="tva:4768353"/>
<dbReference type="OrthoDB" id="2392550at2759"/>
<gene>
    <name evidence="12" type="ORF">TVAG_271150</name>
</gene>
<evidence type="ECO:0000256" key="8">
    <source>
        <dbReference type="ARBA" id="ARBA00023306"/>
    </source>
</evidence>
<dbReference type="AlphaFoldDB" id="A2EA84"/>
<proteinExistence type="inferred from homology"/>
<dbReference type="SMR" id="A2EA84"/>
<dbReference type="Gene3D" id="6.10.250.1900">
    <property type="match status" value="1"/>
</dbReference>
<name>A2EA84_TRIV3</name>
<reference evidence="12" key="2">
    <citation type="journal article" date="2007" name="Science">
        <title>Draft genome sequence of the sexually transmitted pathogen Trichomonas vaginalis.</title>
        <authorList>
            <person name="Carlton J.M."/>
            <person name="Hirt R.P."/>
            <person name="Silva J.C."/>
            <person name="Delcher A.L."/>
            <person name="Schatz M."/>
            <person name="Zhao Q."/>
            <person name="Wortman J.R."/>
            <person name="Bidwell S.L."/>
            <person name="Alsmark U.C.M."/>
            <person name="Besteiro S."/>
            <person name="Sicheritz-Ponten T."/>
            <person name="Noel C.J."/>
            <person name="Dacks J.B."/>
            <person name="Foster P.G."/>
            <person name="Simillion C."/>
            <person name="Van de Peer Y."/>
            <person name="Miranda-Saavedra D."/>
            <person name="Barton G.J."/>
            <person name="Westrop G.D."/>
            <person name="Mueller S."/>
            <person name="Dessi D."/>
            <person name="Fiori P.L."/>
            <person name="Ren Q."/>
            <person name="Paulsen I."/>
            <person name="Zhang H."/>
            <person name="Bastida-Corcuera F.D."/>
            <person name="Simoes-Barbosa A."/>
            <person name="Brown M.T."/>
            <person name="Hayes R.D."/>
            <person name="Mukherjee M."/>
            <person name="Okumura C.Y."/>
            <person name="Schneider R."/>
            <person name="Smith A.J."/>
            <person name="Vanacova S."/>
            <person name="Villalvazo M."/>
            <person name="Haas B.J."/>
            <person name="Pertea M."/>
            <person name="Feldblyum T.V."/>
            <person name="Utterback T.R."/>
            <person name="Shu C.L."/>
            <person name="Osoegawa K."/>
            <person name="de Jong P.J."/>
            <person name="Hrdy I."/>
            <person name="Horvathova L."/>
            <person name="Zubacova Z."/>
            <person name="Dolezal P."/>
            <person name="Malik S.B."/>
            <person name="Logsdon J.M. Jr."/>
            <person name="Henze K."/>
            <person name="Gupta A."/>
            <person name="Wang C.C."/>
            <person name="Dunne R.L."/>
            <person name="Upcroft J.A."/>
            <person name="Upcroft P."/>
            <person name="White O."/>
            <person name="Salzberg S.L."/>
            <person name="Tang P."/>
            <person name="Chiu C.-H."/>
            <person name="Lee Y.-S."/>
            <person name="Embley T.M."/>
            <person name="Coombs G.H."/>
            <person name="Mottram J.C."/>
            <person name="Tachezy J."/>
            <person name="Fraser-Liggett C.M."/>
            <person name="Johnson P.J."/>
        </authorList>
    </citation>
    <scope>NUCLEOTIDE SEQUENCE [LARGE SCALE GENOMIC DNA]</scope>
    <source>
        <strain evidence="12">G3</strain>
    </source>
</reference>
<keyword evidence="4" id="KW-0158">Chromosome</keyword>
<feature type="region of interest" description="Disordered" evidence="10">
    <location>
        <begin position="112"/>
        <end position="156"/>
    </location>
</feature>
<dbReference type="VEuPathDB" id="TrichDB:TVAGG3_0167320"/>
<dbReference type="PANTHER" id="PTHR16040:SF7">
    <property type="entry name" value="AUSTRALIN, ISOFORM A-RELATED"/>
    <property type="match status" value="1"/>
</dbReference>
<keyword evidence="9" id="KW-0137">Centromere</keyword>
<keyword evidence="8" id="KW-0131">Cell cycle</keyword>
<dbReference type="Proteomes" id="UP000001542">
    <property type="component" value="Unassembled WGS sequence"/>
</dbReference>
<evidence type="ECO:0000256" key="3">
    <source>
        <dbReference type="ARBA" id="ARBA00009914"/>
    </source>
</evidence>
<dbReference type="GO" id="GO:0005634">
    <property type="term" value="C:nucleus"/>
    <property type="evidence" value="ECO:0007669"/>
    <property type="project" value="UniProtKB-SubCell"/>
</dbReference>
<evidence type="ECO:0000256" key="7">
    <source>
        <dbReference type="ARBA" id="ARBA00023242"/>
    </source>
</evidence>
<dbReference type="GO" id="GO:0051301">
    <property type="term" value="P:cell division"/>
    <property type="evidence" value="ECO:0007669"/>
    <property type="project" value="UniProtKB-KW"/>
</dbReference>
<evidence type="ECO:0000256" key="4">
    <source>
        <dbReference type="ARBA" id="ARBA00022454"/>
    </source>
</evidence>
<evidence type="ECO:0000256" key="9">
    <source>
        <dbReference type="ARBA" id="ARBA00023328"/>
    </source>
</evidence>
<protein>
    <recommendedName>
        <fullName evidence="11">Borealin N-terminal domain-containing protein</fullName>
    </recommendedName>
</protein>
<comment type="similarity">
    <text evidence="3">Belongs to the borealin family.</text>
</comment>
<keyword evidence="7" id="KW-0539">Nucleus</keyword>
<evidence type="ECO:0000256" key="6">
    <source>
        <dbReference type="ARBA" id="ARBA00022776"/>
    </source>
</evidence>
<dbReference type="EMBL" id="DS113338">
    <property type="protein sequence ID" value="EAY10424.1"/>
    <property type="molecule type" value="Genomic_DNA"/>
</dbReference>
<evidence type="ECO:0000256" key="10">
    <source>
        <dbReference type="SAM" id="MobiDB-lite"/>
    </source>
</evidence>
<dbReference type="VEuPathDB" id="TrichDB:TVAG_271150"/>
<reference evidence="12" key="1">
    <citation type="submission" date="2006-10" db="EMBL/GenBank/DDBJ databases">
        <authorList>
            <person name="Amadeo P."/>
            <person name="Zhao Q."/>
            <person name="Wortman J."/>
            <person name="Fraser-Liggett C."/>
            <person name="Carlton J."/>
        </authorList>
    </citation>
    <scope>NUCLEOTIDE SEQUENCE</scope>
    <source>
        <strain evidence="12">G3</strain>
    </source>
</reference>
<sequence length="156" mass="17207">MSDCDPAQLIQEFDQEAASRKEVILKNMEAAINNMLNALEISLLSIPDSVRKIPMKRLVEEFGGDIQKAACALIPKSPIKTPTKRQTTPKKSPKNTLYQNASLLDLLNQKAQLAQKSAGRKTPTRGRLPPKLPASSARPKTPTREKLTPRKIAAKL</sequence>
<dbReference type="PANTHER" id="PTHR16040">
    <property type="entry name" value="AUSTRALIN, ISOFORM A-RELATED"/>
    <property type="match status" value="1"/>
</dbReference>
<evidence type="ECO:0000256" key="2">
    <source>
        <dbReference type="ARBA" id="ARBA00004584"/>
    </source>
</evidence>
<dbReference type="RefSeq" id="XP_001322647.1">
    <property type="nucleotide sequence ID" value="XM_001322612.1"/>
</dbReference>
<feature type="region of interest" description="Disordered" evidence="10">
    <location>
        <begin position="77"/>
        <end position="97"/>
    </location>
</feature>
<keyword evidence="13" id="KW-1185">Reference proteome</keyword>
<dbReference type="InterPro" id="IPR018867">
    <property type="entry name" value="Cell_div_borealin"/>
</dbReference>
<evidence type="ECO:0000313" key="13">
    <source>
        <dbReference type="Proteomes" id="UP000001542"/>
    </source>
</evidence>
<organism evidence="12 13">
    <name type="scientific">Trichomonas vaginalis (strain ATCC PRA-98 / G3)</name>
    <dbReference type="NCBI Taxonomy" id="412133"/>
    <lineage>
        <taxon>Eukaryota</taxon>
        <taxon>Metamonada</taxon>
        <taxon>Parabasalia</taxon>
        <taxon>Trichomonadida</taxon>
        <taxon>Trichomonadidae</taxon>
        <taxon>Trichomonas</taxon>
    </lineage>
</organism>
<evidence type="ECO:0000256" key="1">
    <source>
        <dbReference type="ARBA" id="ARBA00004123"/>
    </source>
</evidence>
<dbReference type="InterPro" id="IPR018851">
    <property type="entry name" value="Borealin_N"/>
</dbReference>
<accession>A2EA84</accession>
<feature type="domain" description="Borealin N-terminal" evidence="11">
    <location>
        <begin position="6"/>
        <end position="60"/>
    </location>
</feature>
<dbReference type="GO" id="GO:0000775">
    <property type="term" value="C:chromosome, centromeric region"/>
    <property type="evidence" value="ECO:0007669"/>
    <property type="project" value="UniProtKB-SubCell"/>
</dbReference>
<keyword evidence="5" id="KW-0132">Cell division</keyword>
<dbReference type="InParanoid" id="A2EA84"/>
<keyword evidence="6" id="KW-0498">Mitosis</keyword>
<comment type="subcellular location">
    <subcellularLocation>
        <location evidence="2">Chromosome</location>
        <location evidence="2">Centromere</location>
    </subcellularLocation>
    <subcellularLocation>
        <location evidence="1">Nucleus</location>
    </subcellularLocation>
</comment>
<evidence type="ECO:0000313" key="12">
    <source>
        <dbReference type="EMBL" id="EAY10424.1"/>
    </source>
</evidence>
<dbReference type="Pfam" id="PF10444">
    <property type="entry name" value="Nbl1_Borealin_N"/>
    <property type="match status" value="1"/>
</dbReference>
<evidence type="ECO:0000256" key="5">
    <source>
        <dbReference type="ARBA" id="ARBA00022618"/>
    </source>
</evidence>
<evidence type="ECO:0000259" key="11">
    <source>
        <dbReference type="Pfam" id="PF10444"/>
    </source>
</evidence>